<reference evidence="1 2" key="1">
    <citation type="journal article" date="2018" name="Front. Plant Sci.">
        <title>Red Clover (Trifolium pratense) and Zigzag Clover (T. medium) - A Picture of Genomic Similarities and Differences.</title>
        <authorList>
            <person name="Dluhosova J."/>
            <person name="Istvanek J."/>
            <person name="Nedelnik J."/>
            <person name="Repkova J."/>
        </authorList>
    </citation>
    <scope>NUCLEOTIDE SEQUENCE [LARGE SCALE GENOMIC DNA]</scope>
    <source>
        <strain evidence="2">cv. 10/8</strain>
        <tissue evidence="1">Leaf</tissue>
    </source>
</reference>
<name>A0A392TXQ7_9FABA</name>
<dbReference type="Proteomes" id="UP000265520">
    <property type="component" value="Unassembled WGS sequence"/>
</dbReference>
<proteinExistence type="predicted"/>
<dbReference type="AlphaFoldDB" id="A0A392TXQ7"/>
<organism evidence="1 2">
    <name type="scientific">Trifolium medium</name>
    <dbReference type="NCBI Taxonomy" id="97028"/>
    <lineage>
        <taxon>Eukaryota</taxon>
        <taxon>Viridiplantae</taxon>
        <taxon>Streptophyta</taxon>
        <taxon>Embryophyta</taxon>
        <taxon>Tracheophyta</taxon>
        <taxon>Spermatophyta</taxon>
        <taxon>Magnoliopsida</taxon>
        <taxon>eudicotyledons</taxon>
        <taxon>Gunneridae</taxon>
        <taxon>Pentapetalae</taxon>
        <taxon>rosids</taxon>
        <taxon>fabids</taxon>
        <taxon>Fabales</taxon>
        <taxon>Fabaceae</taxon>
        <taxon>Papilionoideae</taxon>
        <taxon>50 kb inversion clade</taxon>
        <taxon>NPAAA clade</taxon>
        <taxon>Hologalegina</taxon>
        <taxon>IRL clade</taxon>
        <taxon>Trifolieae</taxon>
        <taxon>Trifolium</taxon>
    </lineage>
</organism>
<sequence length="56" mass="6433">MRMEKCLELAHRSGRSGASRRSSGIEHRMVSDSCAPCRFMWRIGHLHVFFTRVAQG</sequence>
<comment type="caution">
    <text evidence="1">The sequence shown here is derived from an EMBL/GenBank/DDBJ whole genome shotgun (WGS) entry which is preliminary data.</text>
</comment>
<dbReference type="EMBL" id="LXQA010668831">
    <property type="protein sequence ID" value="MCI65070.1"/>
    <property type="molecule type" value="Genomic_DNA"/>
</dbReference>
<protein>
    <submittedName>
        <fullName evidence="1">Uncharacterized protein</fullName>
    </submittedName>
</protein>
<evidence type="ECO:0000313" key="1">
    <source>
        <dbReference type="EMBL" id="MCI65070.1"/>
    </source>
</evidence>
<evidence type="ECO:0000313" key="2">
    <source>
        <dbReference type="Proteomes" id="UP000265520"/>
    </source>
</evidence>
<feature type="non-terminal residue" evidence="1">
    <location>
        <position position="56"/>
    </location>
</feature>
<accession>A0A392TXQ7</accession>
<keyword evidence="2" id="KW-1185">Reference proteome</keyword>